<name>A0A8H8BVZ5_9HELO</name>
<dbReference type="Proteomes" id="UP000664132">
    <property type="component" value="Unassembled WGS sequence"/>
</dbReference>
<evidence type="ECO:0008006" key="3">
    <source>
        <dbReference type="Google" id="ProtNLM"/>
    </source>
</evidence>
<dbReference type="InterPro" id="IPR032710">
    <property type="entry name" value="NTF2-like_dom_sf"/>
</dbReference>
<evidence type="ECO:0000313" key="2">
    <source>
        <dbReference type="Proteomes" id="UP000664132"/>
    </source>
</evidence>
<dbReference type="Gene3D" id="3.10.450.50">
    <property type="match status" value="1"/>
</dbReference>
<proteinExistence type="predicted"/>
<organism evidence="1 2">
    <name type="scientific">Cadophora malorum</name>
    <dbReference type="NCBI Taxonomy" id="108018"/>
    <lineage>
        <taxon>Eukaryota</taxon>
        <taxon>Fungi</taxon>
        <taxon>Dikarya</taxon>
        <taxon>Ascomycota</taxon>
        <taxon>Pezizomycotina</taxon>
        <taxon>Leotiomycetes</taxon>
        <taxon>Helotiales</taxon>
        <taxon>Ploettnerulaceae</taxon>
        <taxon>Cadophora</taxon>
    </lineage>
</organism>
<dbReference type="AlphaFoldDB" id="A0A8H8BVZ5"/>
<reference evidence="1" key="1">
    <citation type="submission" date="2021-02" db="EMBL/GenBank/DDBJ databases">
        <title>Genome sequence Cadophora malorum strain M34.</title>
        <authorList>
            <person name="Stefanovic E."/>
            <person name="Vu D."/>
            <person name="Scully C."/>
            <person name="Dijksterhuis J."/>
            <person name="Roader J."/>
            <person name="Houbraken J."/>
        </authorList>
    </citation>
    <scope>NUCLEOTIDE SEQUENCE</scope>
    <source>
        <strain evidence="1">M34</strain>
    </source>
</reference>
<comment type="caution">
    <text evidence="1">The sequence shown here is derived from an EMBL/GenBank/DDBJ whole genome shotgun (WGS) entry which is preliminary data.</text>
</comment>
<sequence>MPFTLTEAHVRSFLDPASTGDWVPFVTAIDPNVRWTIANTREDMNCCTGVFNLQEWLDKVTPSMRTKLEGSLQMKVGALDIIGNKAIIEATAVDTMQKNGKPYDQRYCWIMIFDDETGKAVVINEYMNTALVKEVMETNP</sequence>
<gene>
    <name evidence="1" type="ORF">IFR04_000965</name>
</gene>
<protein>
    <recommendedName>
        <fullName evidence="3">SnoaL-like domain-containing protein</fullName>
    </recommendedName>
</protein>
<dbReference type="EMBL" id="JAFJYH010000006">
    <property type="protein sequence ID" value="KAG4426021.1"/>
    <property type="molecule type" value="Genomic_DNA"/>
</dbReference>
<accession>A0A8H8BVZ5</accession>
<keyword evidence="2" id="KW-1185">Reference proteome</keyword>
<evidence type="ECO:0000313" key="1">
    <source>
        <dbReference type="EMBL" id="KAG4426021.1"/>
    </source>
</evidence>
<dbReference type="OrthoDB" id="10264449at2759"/>
<dbReference type="SUPFAM" id="SSF54427">
    <property type="entry name" value="NTF2-like"/>
    <property type="match status" value="1"/>
</dbReference>